<dbReference type="RefSeq" id="WP_108372061.1">
    <property type="nucleotide sequence ID" value="NZ_CP028811.1"/>
</dbReference>
<evidence type="ECO:0000256" key="3">
    <source>
        <dbReference type="PROSITE-ProRule" id="PRU00023"/>
    </source>
</evidence>
<organism evidence="5 6">
    <name type="scientific">Flavobacterium magnum</name>
    <dbReference type="NCBI Taxonomy" id="2162713"/>
    <lineage>
        <taxon>Bacteria</taxon>
        <taxon>Pseudomonadati</taxon>
        <taxon>Bacteroidota</taxon>
        <taxon>Flavobacteriia</taxon>
        <taxon>Flavobacteriales</taxon>
        <taxon>Flavobacteriaceae</taxon>
        <taxon>Flavobacterium</taxon>
    </lineage>
</organism>
<feature type="signal peptide" evidence="4">
    <location>
        <begin position="1"/>
        <end position="21"/>
    </location>
</feature>
<dbReference type="PROSITE" id="PS50297">
    <property type="entry name" value="ANK_REP_REGION"/>
    <property type="match status" value="2"/>
</dbReference>
<feature type="chain" id="PRO_5015727914" evidence="4">
    <location>
        <begin position="22"/>
        <end position="130"/>
    </location>
</feature>
<dbReference type="KEGG" id="fmg:HYN48_12115"/>
<evidence type="ECO:0000313" key="6">
    <source>
        <dbReference type="Proteomes" id="UP000244193"/>
    </source>
</evidence>
<feature type="repeat" description="ANK" evidence="3">
    <location>
        <begin position="69"/>
        <end position="101"/>
    </location>
</feature>
<sequence>MKKSIICLAMAVLSVTTAAVAAENRVVSNPNTESAAYNGTPLCLAISKGDVDVVKKFIEYGASVNESSNGMTPLMFAARYNQVEIIRLLVENGANLKSKDERGLTALNYAENSKATQAAEYIKSLNNTKK</sequence>
<feature type="repeat" description="ANK" evidence="3">
    <location>
        <begin position="37"/>
        <end position="69"/>
    </location>
</feature>
<reference evidence="5 6" key="1">
    <citation type="submission" date="2018-04" db="EMBL/GenBank/DDBJ databases">
        <title>Genome sequencing of Flavobacterium sp. HYN0048.</title>
        <authorList>
            <person name="Yi H."/>
            <person name="Baek C."/>
        </authorList>
    </citation>
    <scope>NUCLEOTIDE SEQUENCE [LARGE SCALE GENOMIC DNA]</scope>
    <source>
        <strain evidence="5 6">HYN0048</strain>
    </source>
</reference>
<evidence type="ECO:0000256" key="2">
    <source>
        <dbReference type="ARBA" id="ARBA00023043"/>
    </source>
</evidence>
<keyword evidence="4" id="KW-0732">Signal</keyword>
<name>A0A2S0RJ66_9FLAO</name>
<proteinExistence type="predicted"/>
<dbReference type="SMART" id="SM00248">
    <property type="entry name" value="ANK"/>
    <property type="match status" value="2"/>
</dbReference>
<keyword evidence="1" id="KW-0677">Repeat</keyword>
<protein>
    <submittedName>
        <fullName evidence="5">Ankyrin repeat domain-containing protein</fullName>
    </submittedName>
</protein>
<dbReference type="SUPFAM" id="SSF48403">
    <property type="entry name" value="Ankyrin repeat"/>
    <property type="match status" value="1"/>
</dbReference>
<dbReference type="InterPro" id="IPR036770">
    <property type="entry name" value="Ankyrin_rpt-contain_sf"/>
</dbReference>
<dbReference type="PANTHER" id="PTHR24171">
    <property type="entry name" value="ANKYRIN REPEAT DOMAIN-CONTAINING PROTEIN 39-RELATED"/>
    <property type="match status" value="1"/>
</dbReference>
<keyword evidence="6" id="KW-1185">Reference proteome</keyword>
<dbReference type="Proteomes" id="UP000244193">
    <property type="component" value="Chromosome"/>
</dbReference>
<gene>
    <name evidence="5" type="ORF">HYN48_12115</name>
</gene>
<evidence type="ECO:0000313" key="5">
    <source>
        <dbReference type="EMBL" id="AWA30762.1"/>
    </source>
</evidence>
<evidence type="ECO:0000256" key="1">
    <source>
        <dbReference type="ARBA" id="ARBA00022737"/>
    </source>
</evidence>
<accession>A0A2S0RJ66</accession>
<dbReference type="OrthoDB" id="1374157at2"/>
<dbReference type="InterPro" id="IPR002110">
    <property type="entry name" value="Ankyrin_rpt"/>
</dbReference>
<keyword evidence="2 3" id="KW-0040">ANK repeat</keyword>
<evidence type="ECO:0000256" key="4">
    <source>
        <dbReference type="SAM" id="SignalP"/>
    </source>
</evidence>
<dbReference type="AlphaFoldDB" id="A0A2S0RJ66"/>
<dbReference type="PROSITE" id="PS50088">
    <property type="entry name" value="ANK_REPEAT"/>
    <property type="match status" value="2"/>
</dbReference>
<dbReference type="Pfam" id="PF12796">
    <property type="entry name" value="Ank_2"/>
    <property type="match status" value="1"/>
</dbReference>
<dbReference type="PANTHER" id="PTHR24171:SF9">
    <property type="entry name" value="ANKYRIN REPEAT DOMAIN-CONTAINING PROTEIN 39"/>
    <property type="match status" value="1"/>
</dbReference>
<dbReference type="Gene3D" id="1.25.40.20">
    <property type="entry name" value="Ankyrin repeat-containing domain"/>
    <property type="match status" value="1"/>
</dbReference>
<dbReference type="EMBL" id="CP028811">
    <property type="protein sequence ID" value="AWA30762.1"/>
    <property type="molecule type" value="Genomic_DNA"/>
</dbReference>